<dbReference type="KEGG" id="lnu:N7U66_07260"/>
<feature type="domain" description="Outer membrane protein beta-barrel" evidence="1">
    <location>
        <begin position="19"/>
        <end position="199"/>
    </location>
</feature>
<evidence type="ECO:0000259" key="1">
    <source>
        <dbReference type="Pfam" id="PF13568"/>
    </source>
</evidence>
<proteinExistence type="predicted"/>
<reference evidence="2" key="1">
    <citation type="submission" date="2022-11" db="EMBL/GenBank/DDBJ databases">
        <title>Lacinutrix neustonica HL-RS19T sp. nov., isolated from the surface microlayer sample of brackish Lake Shihwa.</title>
        <authorList>
            <person name="Choi J.Y."/>
            <person name="Hwang C.Y."/>
        </authorList>
    </citation>
    <scope>NUCLEOTIDE SEQUENCE</scope>
    <source>
        <strain evidence="2">HL-RS19</strain>
    </source>
</reference>
<name>A0A9E8SFE6_9FLAO</name>
<dbReference type="RefSeq" id="WP_267677914.1">
    <property type="nucleotide sequence ID" value="NZ_CP113088.1"/>
</dbReference>
<organism evidence="2 3">
    <name type="scientific">Lacinutrix neustonica</name>
    <dbReference type="NCBI Taxonomy" id="2980107"/>
    <lineage>
        <taxon>Bacteria</taxon>
        <taxon>Pseudomonadati</taxon>
        <taxon>Bacteroidota</taxon>
        <taxon>Flavobacteriia</taxon>
        <taxon>Flavobacteriales</taxon>
        <taxon>Flavobacteriaceae</taxon>
        <taxon>Lacinutrix</taxon>
    </lineage>
</organism>
<protein>
    <submittedName>
        <fullName evidence="2">Outer membrane beta-barrel protein</fullName>
    </submittedName>
</protein>
<dbReference type="Pfam" id="PF13568">
    <property type="entry name" value="OMP_b-brl_2"/>
    <property type="match status" value="1"/>
</dbReference>
<evidence type="ECO:0000313" key="2">
    <source>
        <dbReference type="EMBL" id="WAC03334.1"/>
    </source>
</evidence>
<keyword evidence="3" id="KW-1185">Reference proteome</keyword>
<sequence length="247" mass="27422">MKQTILLTLTIFVFTNTYSQQENINFQLSFGPTFSVPKISKLTDSNTYGNPQIKSSLNIGAFVLPSLHYSMNGNTSLDFGLGFYLDRFSIEEKNANVTREGNRNVSQIQTPINLNFHLGKKNAYLLGIGGCASFLLSAQEKGESRIDSSGFITDSETPTNDPLVNNSISQNYDYDIKNRYNSISFGVFLQLKKSVSFSDKTKGFLLLKVNQYLNALKNNDSESTIGSISFKNEKEPTSINLGIGIEL</sequence>
<dbReference type="AlphaFoldDB" id="A0A9E8SFE6"/>
<dbReference type="InterPro" id="IPR025665">
    <property type="entry name" value="Beta-barrel_OMP_2"/>
</dbReference>
<dbReference type="EMBL" id="CP113088">
    <property type="protein sequence ID" value="WAC03334.1"/>
    <property type="molecule type" value="Genomic_DNA"/>
</dbReference>
<dbReference type="Proteomes" id="UP001164705">
    <property type="component" value="Chromosome"/>
</dbReference>
<gene>
    <name evidence="2" type="ORF">N7U66_07260</name>
</gene>
<evidence type="ECO:0000313" key="3">
    <source>
        <dbReference type="Proteomes" id="UP001164705"/>
    </source>
</evidence>
<accession>A0A9E8SFE6</accession>